<feature type="region of interest" description="Disordered" evidence="1">
    <location>
        <begin position="138"/>
        <end position="171"/>
    </location>
</feature>
<accession>A0A645DG40</accession>
<name>A0A645DG40_9ZZZZ</name>
<gene>
    <name evidence="2" type="ORF">SDC9_134641</name>
</gene>
<reference evidence="2" key="1">
    <citation type="submission" date="2019-08" db="EMBL/GenBank/DDBJ databases">
        <authorList>
            <person name="Kucharzyk K."/>
            <person name="Murdoch R.W."/>
            <person name="Higgins S."/>
            <person name="Loffler F."/>
        </authorList>
    </citation>
    <scope>NUCLEOTIDE SEQUENCE</scope>
</reference>
<sequence length="171" mass="18711">MKTDFLNFPAVVFFDQRGIEVVDLLVAESGFGPSGELAAKAALRLVRRHQLDPDVRNRNLRLFGQRTVLHCASGQIFMTEAAVDIFADGDVGRIGEAVGDHLDLDQSGRGAFAGGFVQCVGQLLDGPADARLIAVGHPEPIPRGQYRQQKKDDGKKQLRPHGLTAPLRFRR</sequence>
<dbReference type="EMBL" id="VSSQ01035343">
    <property type="protein sequence ID" value="MPM87542.1"/>
    <property type="molecule type" value="Genomic_DNA"/>
</dbReference>
<evidence type="ECO:0000256" key="1">
    <source>
        <dbReference type="SAM" id="MobiDB-lite"/>
    </source>
</evidence>
<protein>
    <submittedName>
        <fullName evidence="2">Uncharacterized protein</fullName>
    </submittedName>
</protein>
<dbReference type="AlphaFoldDB" id="A0A645DG40"/>
<comment type="caution">
    <text evidence="2">The sequence shown here is derived from an EMBL/GenBank/DDBJ whole genome shotgun (WGS) entry which is preliminary data.</text>
</comment>
<evidence type="ECO:0000313" key="2">
    <source>
        <dbReference type="EMBL" id="MPM87542.1"/>
    </source>
</evidence>
<organism evidence="2">
    <name type="scientific">bioreactor metagenome</name>
    <dbReference type="NCBI Taxonomy" id="1076179"/>
    <lineage>
        <taxon>unclassified sequences</taxon>
        <taxon>metagenomes</taxon>
        <taxon>ecological metagenomes</taxon>
    </lineage>
</organism>
<proteinExistence type="predicted"/>